<dbReference type="Proteomes" id="UP001198565">
    <property type="component" value="Unassembled WGS sequence"/>
</dbReference>
<organism evidence="2 3">
    <name type="scientific">Streptantibioticus parmotrematis</name>
    <dbReference type="NCBI Taxonomy" id="2873249"/>
    <lineage>
        <taxon>Bacteria</taxon>
        <taxon>Bacillati</taxon>
        <taxon>Actinomycetota</taxon>
        <taxon>Actinomycetes</taxon>
        <taxon>Kitasatosporales</taxon>
        <taxon>Streptomycetaceae</taxon>
        <taxon>Streptantibioticus</taxon>
    </lineage>
</organism>
<dbReference type="EMBL" id="JAINVZ010000001">
    <property type="protein sequence ID" value="MBY8883291.1"/>
    <property type="molecule type" value="Genomic_DNA"/>
</dbReference>
<gene>
    <name evidence="2" type="ORF">K7472_00325</name>
</gene>
<comment type="caution">
    <text evidence="2">The sequence shown here is derived from an EMBL/GenBank/DDBJ whole genome shotgun (WGS) entry which is preliminary data.</text>
</comment>
<accession>A0ABS7QKK4</accession>
<sequence>MNAISDPDQRLETAALPAEDEDDAAQDRAERSAAFVPRQPQRTDVRRRLMALRRW</sequence>
<evidence type="ECO:0000256" key="1">
    <source>
        <dbReference type="SAM" id="MobiDB-lite"/>
    </source>
</evidence>
<evidence type="ECO:0000313" key="3">
    <source>
        <dbReference type="Proteomes" id="UP001198565"/>
    </source>
</evidence>
<evidence type="ECO:0000313" key="2">
    <source>
        <dbReference type="EMBL" id="MBY8883291.1"/>
    </source>
</evidence>
<protein>
    <submittedName>
        <fullName evidence="2">Uncharacterized protein</fullName>
    </submittedName>
</protein>
<keyword evidence="3" id="KW-1185">Reference proteome</keyword>
<name>A0ABS7QKK4_9ACTN</name>
<dbReference type="RefSeq" id="WP_222972834.1">
    <property type="nucleotide sequence ID" value="NZ_JAINVZ010000001.1"/>
</dbReference>
<proteinExistence type="predicted"/>
<feature type="region of interest" description="Disordered" evidence="1">
    <location>
        <begin position="1"/>
        <end position="42"/>
    </location>
</feature>
<reference evidence="2 3" key="1">
    <citation type="submission" date="2021-08" db="EMBL/GenBank/DDBJ databases">
        <title>Streptomyces sp. PTM05 isolated from lichen.</title>
        <authorList>
            <person name="Somphong A."/>
            <person name="Phongsopitanun W."/>
            <person name="Tanasupawat S."/>
        </authorList>
    </citation>
    <scope>NUCLEOTIDE SEQUENCE [LARGE SCALE GENOMIC DNA]</scope>
    <source>
        <strain evidence="2 3">Ptm05</strain>
    </source>
</reference>